<dbReference type="AlphaFoldDB" id="A0A2U2BHC0"/>
<dbReference type="Proteomes" id="UP000245216">
    <property type="component" value="Unassembled WGS sequence"/>
</dbReference>
<evidence type="ECO:0000313" key="5">
    <source>
        <dbReference type="Proteomes" id="UP000245216"/>
    </source>
</evidence>
<dbReference type="SMART" id="SM00347">
    <property type="entry name" value="HTH_MARR"/>
    <property type="match status" value="1"/>
</dbReference>
<keyword evidence="1" id="KW-0805">Transcription regulation</keyword>
<reference evidence="4 5" key="1">
    <citation type="submission" date="2018-05" db="EMBL/GenBank/DDBJ databases">
        <title>Genome Sequence of an Efficient Indole-Degrading Bacterium, Alcaligenes sp.YBY.</title>
        <authorList>
            <person name="Yang B."/>
        </authorList>
    </citation>
    <scope>NUCLEOTIDE SEQUENCE [LARGE SCALE GENOMIC DNA]</scope>
    <source>
        <strain evidence="4 5">YBY</strain>
    </source>
</reference>
<dbReference type="GO" id="GO:0003677">
    <property type="term" value="F:DNA binding"/>
    <property type="evidence" value="ECO:0007669"/>
    <property type="project" value="UniProtKB-KW"/>
</dbReference>
<dbReference type="EMBL" id="QEXO01000004">
    <property type="protein sequence ID" value="PWE13413.1"/>
    <property type="molecule type" value="Genomic_DNA"/>
</dbReference>
<dbReference type="PANTHER" id="PTHR42756">
    <property type="entry name" value="TRANSCRIPTIONAL REGULATOR, MARR"/>
    <property type="match status" value="1"/>
</dbReference>
<keyword evidence="2" id="KW-0238">DNA-binding</keyword>
<dbReference type="OrthoDB" id="9814496at2"/>
<reference evidence="4 5" key="2">
    <citation type="submission" date="2018-05" db="EMBL/GenBank/DDBJ databases">
        <authorList>
            <person name="Lanie J.A."/>
            <person name="Ng W.-L."/>
            <person name="Kazmierczak K.M."/>
            <person name="Andrzejewski T.M."/>
            <person name="Davidsen T.M."/>
            <person name="Wayne K.J."/>
            <person name="Tettelin H."/>
            <person name="Glass J.I."/>
            <person name="Rusch D."/>
            <person name="Podicherti R."/>
            <person name="Tsui H.-C.T."/>
            <person name="Winkler M.E."/>
        </authorList>
    </citation>
    <scope>NUCLEOTIDE SEQUENCE [LARGE SCALE GENOMIC DNA]</scope>
    <source>
        <strain evidence="4 5">YBY</strain>
    </source>
</reference>
<sequence>MQPTSPVSEPQTLSYDVTEQIGHLLRKAGQRHTAIFQHYVGDNQLTAIQFVTLCALRDHGPSSQTELVEATAVDQATIRGIIQRLKSRDLIELAPDKDDRRKVIVELTQEGLDLLDRVIPRAHTISELTMGNLNPAERVAIVYLLRKMIDSTLDMSDKE</sequence>
<evidence type="ECO:0000256" key="1">
    <source>
        <dbReference type="ARBA" id="ARBA00023015"/>
    </source>
</evidence>
<dbReference type="RefSeq" id="WP_042480074.1">
    <property type="nucleotide sequence ID" value="NZ_CP013119.1"/>
</dbReference>
<dbReference type="Pfam" id="PF12802">
    <property type="entry name" value="MarR_2"/>
    <property type="match status" value="1"/>
</dbReference>
<dbReference type="InterPro" id="IPR000835">
    <property type="entry name" value="HTH_MarR-typ"/>
</dbReference>
<dbReference type="InterPro" id="IPR036390">
    <property type="entry name" value="WH_DNA-bd_sf"/>
</dbReference>
<keyword evidence="3" id="KW-0804">Transcription</keyword>
<dbReference type="GO" id="GO:0003700">
    <property type="term" value="F:DNA-binding transcription factor activity"/>
    <property type="evidence" value="ECO:0007669"/>
    <property type="project" value="InterPro"/>
</dbReference>
<evidence type="ECO:0000313" key="4">
    <source>
        <dbReference type="EMBL" id="PWE13413.1"/>
    </source>
</evidence>
<dbReference type="InterPro" id="IPR036388">
    <property type="entry name" value="WH-like_DNA-bd_sf"/>
</dbReference>
<dbReference type="STRING" id="511.UZ73_17620"/>
<dbReference type="PRINTS" id="PR00598">
    <property type="entry name" value="HTHMARR"/>
</dbReference>
<dbReference type="PROSITE" id="PS50995">
    <property type="entry name" value="HTH_MARR_2"/>
    <property type="match status" value="1"/>
</dbReference>
<evidence type="ECO:0000256" key="3">
    <source>
        <dbReference type="ARBA" id="ARBA00023163"/>
    </source>
</evidence>
<dbReference type="KEGG" id="afa:UZ73_17620"/>
<dbReference type="SUPFAM" id="SSF46785">
    <property type="entry name" value="Winged helix' DNA-binding domain"/>
    <property type="match status" value="1"/>
</dbReference>
<accession>A0A2U2BHC0</accession>
<dbReference type="Gene3D" id="1.10.10.10">
    <property type="entry name" value="Winged helix-like DNA-binding domain superfamily/Winged helix DNA-binding domain"/>
    <property type="match status" value="1"/>
</dbReference>
<dbReference type="GeneID" id="29368143"/>
<protein>
    <submittedName>
        <fullName evidence="4">MarR family transcriptional regulator</fullName>
    </submittedName>
</protein>
<organism evidence="4 5">
    <name type="scientific">Alcaligenes faecalis</name>
    <dbReference type="NCBI Taxonomy" id="511"/>
    <lineage>
        <taxon>Bacteria</taxon>
        <taxon>Pseudomonadati</taxon>
        <taxon>Pseudomonadota</taxon>
        <taxon>Betaproteobacteria</taxon>
        <taxon>Burkholderiales</taxon>
        <taxon>Alcaligenaceae</taxon>
        <taxon>Alcaligenes</taxon>
    </lineage>
</organism>
<name>A0A2U2BHC0_ALCFA</name>
<proteinExistence type="predicted"/>
<dbReference type="PANTHER" id="PTHR42756:SF1">
    <property type="entry name" value="TRANSCRIPTIONAL REPRESSOR OF EMRAB OPERON"/>
    <property type="match status" value="1"/>
</dbReference>
<evidence type="ECO:0000256" key="2">
    <source>
        <dbReference type="ARBA" id="ARBA00023125"/>
    </source>
</evidence>
<gene>
    <name evidence="4" type="ORF">DF183_16540</name>
</gene>
<comment type="caution">
    <text evidence="4">The sequence shown here is derived from an EMBL/GenBank/DDBJ whole genome shotgun (WGS) entry which is preliminary data.</text>
</comment>